<proteinExistence type="predicted"/>
<sequence length="106" mass="12171">MNWVLKERRFDIHRRRCHCGRRMSHASHRGPATSKQALTMTDFDSNHRVVPIVLNNCQRLLSSPPHSCIHLCILAAITGLDWLTSQQSISAPRTSVDTWRNRAVED</sequence>
<dbReference type="AlphaFoldDB" id="A0A5C3KYC4"/>
<name>A0A5C3KYC4_COPMA</name>
<organism evidence="1 2">
    <name type="scientific">Coprinopsis marcescibilis</name>
    <name type="common">Agaric fungus</name>
    <name type="synonym">Psathyrella marcescibilis</name>
    <dbReference type="NCBI Taxonomy" id="230819"/>
    <lineage>
        <taxon>Eukaryota</taxon>
        <taxon>Fungi</taxon>
        <taxon>Dikarya</taxon>
        <taxon>Basidiomycota</taxon>
        <taxon>Agaricomycotina</taxon>
        <taxon>Agaricomycetes</taxon>
        <taxon>Agaricomycetidae</taxon>
        <taxon>Agaricales</taxon>
        <taxon>Agaricineae</taxon>
        <taxon>Psathyrellaceae</taxon>
        <taxon>Coprinopsis</taxon>
    </lineage>
</organism>
<accession>A0A5C3KYC4</accession>
<evidence type="ECO:0000313" key="2">
    <source>
        <dbReference type="Proteomes" id="UP000307440"/>
    </source>
</evidence>
<evidence type="ECO:0000313" key="1">
    <source>
        <dbReference type="EMBL" id="TFK25307.1"/>
    </source>
</evidence>
<keyword evidence="2" id="KW-1185">Reference proteome</keyword>
<gene>
    <name evidence="1" type="ORF">FA15DRAFT_364985</name>
</gene>
<dbReference type="EMBL" id="ML210188">
    <property type="protein sequence ID" value="TFK25307.1"/>
    <property type="molecule type" value="Genomic_DNA"/>
</dbReference>
<protein>
    <submittedName>
        <fullName evidence="1">Uncharacterized protein</fullName>
    </submittedName>
</protein>
<reference evidence="1 2" key="1">
    <citation type="journal article" date="2019" name="Nat. Ecol. Evol.">
        <title>Megaphylogeny resolves global patterns of mushroom evolution.</title>
        <authorList>
            <person name="Varga T."/>
            <person name="Krizsan K."/>
            <person name="Foldi C."/>
            <person name="Dima B."/>
            <person name="Sanchez-Garcia M."/>
            <person name="Sanchez-Ramirez S."/>
            <person name="Szollosi G.J."/>
            <person name="Szarkandi J.G."/>
            <person name="Papp V."/>
            <person name="Albert L."/>
            <person name="Andreopoulos W."/>
            <person name="Angelini C."/>
            <person name="Antonin V."/>
            <person name="Barry K.W."/>
            <person name="Bougher N.L."/>
            <person name="Buchanan P."/>
            <person name="Buyck B."/>
            <person name="Bense V."/>
            <person name="Catcheside P."/>
            <person name="Chovatia M."/>
            <person name="Cooper J."/>
            <person name="Damon W."/>
            <person name="Desjardin D."/>
            <person name="Finy P."/>
            <person name="Geml J."/>
            <person name="Haridas S."/>
            <person name="Hughes K."/>
            <person name="Justo A."/>
            <person name="Karasinski D."/>
            <person name="Kautmanova I."/>
            <person name="Kiss B."/>
            <person name="Kocsube S."/>
            <person name="Kotiranta H."/>
            <person name="LaButti K.M."/>
            <person name="Lechner B.E."/>
            <person name="Liimatainen K."/>
            <person name="Lipzen A."/>
            <person name="Lukacs Z."/>
            <person name="Mihaltcheva S."/>
            <person name="Morgado L.N."/>
            <person name="Niskanen T."/>
            <person name="Noordeloos M.E."/>
            <person name="Ohm R.A."/>
            <person name="Ortiz-Santana B."/>
            <person name="Ovrebo C."/>
            <person name="Racz N."/>
            <person name="Riley R."/>
            <person name="Savchenko A."/>
            <person name="Shiryaev A."/>
            <person name="Soop K."/>
            <person name="Spirin V."/>
            <person name="Szebenyi C."/>
            <person name="Tomsovsky M."/>
            <person name="Tulloss R.E."/>
            <person name="Uehling J."/>
            <person name="Grigoriev I.V."/>
            <person name="Vagvolgyi C."/>
            <person name="Papp T."/>
            <person name="Martin F.M."/>
            <person name="Miettinen O."/>
            <person name="Hibbett D.S."/>
            <person name="Nagy L.G."/>
        </authorList>
    </citation>
    <scope>NUCLEOTIDE SEQUENCE [LARGE SCALE GENOMIC DNA]</scope>
    <source>
        <strain evidence="1 2">CBS 121175</strain>
    </source>
</reference>
<dbReference type="Proteomes" id="UP000307440">
    <property type="component" value="Unassembled WGS sequence"/>
</dbReference>